<feature type="region of interest" description="Disordered" evidence="1">
    <location>
        <begin position="14"/>
        <end position="39"/>
    </location>
</feature>
<evidence type="ECO:0000313" key="2">
    <source>
        <dbReference type="EMBL" id="KAH0781044.1"/>
    </source>
</evidence>
<reference evidence="2 3" key="1">
    <citation type="journal article" date="2021" name="bioRxiv">
        <title>Chromosome-scale and haplotype-resolved genome assembly of a tetraploid potato cultivar.</title>
        <authorList>
            <person name="Sun H."/>
            <person name="Jiao W.-B."/>
            <person name="Krause K."/>
            <person name="Campoy J.A."/>
            <person name="Goel M."/>
            <person name="Folz-Donahue K."/>
            <person name="Kukat C."/>
            <person name="Huettel B."/>
            <person name="Schneeberger K."/>
        </authorList>
    </citation>
    <scope>NUCLEOTIDE SEQUENCE [LARGE SCALE GENOMIC DNA]</scope>
    <source>
        <strain evidence="2">SolTubOtavaFocal</strain>
        <tissue evidence="2">Leaves</tissue>
    </source>
</reference>
<evidence type="ECO:0000256" key="1">
    <source>
        <dbReference type="SAM" id="MobiDB-lite"/>
    </source>
</evidence>
<sequence length="275" mass="31473">MDTIYEKLTPKGSLSSLVGGTSSSPELTDALGGNDSGKKQLVGEEKEKSWVGLFVGSRMAARGMNMQFITPIIIAREKVAQIQQKEIVEETLKWKQAIILYVVGASPSPIIAANWNFSSKPTIYYHNDGKKDVLWIQWVHIYGKSGSLWGARPKQACWIVEKILKAQTYIEKVASYVWRRVLHWQGIHRQAMSWAGEIQWYETMYKGKGNAATIFRMTLVASVYDLWLERTHRIFQNTRRCGDIIVRKIIQEVYVRASMHGKLARCLNQLNYYPV</sequence>
<dbReference type="PANTHER" id="PTHR33233:SF17">
    <property type="entry name" value="DUF4283 DOMAIN-CONTAINING PROTEIN"/>
    <property type="match status" value="1"/>
</dbReference>
<name>A0ABQ7WJW9_SOLTU</name>
<proteinExistence type="predicted"/>
<comment type="caution">
    <text evidence="2">The sequence shown here is derived from an EMBL/GenBank/DDBJ whole genome shotgun (WGS) entry which is preliminary data.</text>
</comment>
<dbReference type="EMBL" id="JAIVGD010000001">
    <property type="protein sequence ID" value="KAH0781044.1"/>
    <property type="molecule type" value="Genomic_DNA"/>
</dbReference>
<keyword evidence="3" id="KW-1185">Reference proteome</keyword>
<dbReference type="PANTHER" id="PTHR33233">
    <property type="entry name" value="ENDONUCLEASE/EXONUCLEASE/PHOSPHATASE"/>
    <property type="match status" value="1"/>
</dbReference>
<protein>
    <submittedName>
        <fullName evidence="2">Uncharacterized protein</fullName>
    </submittedName>
</protein>
<organism evidence="2 3">
    <name type="scientific">Solanum tuberosum</name>
    <name type="common">Potato</name>
    <dbReference type="NCBI Taxonomy" id="4113"/>
    <lineage>
        <taxon>Eukaryota</taxon>
        <taxon>Viridiplantae</taxon>
        <taxon>Streptophyta</taxon>
        <taxon>Embryophyta</taxon>
        <taxon>Tracheophyta</taxon>
        <taxon>Spermatophyta</taxon>
        <taxon>Magnoliopsida</taxon>
        <taxon>eudicotyledons</taxon>
        <taxon>Gunneridae</taxon>
        <taxon>Pentapetalae</taxon>
        <taxon>asterids</taxon>
        <taxon>lamiids</taxon>
        <taxon>Solanales</taxon>
        <taxon>Solanaceae</taxon>
        <taxon>Solanoideae</taxon>
        <taxon>Solaneae</taxon>
        <taxon>Solanum</taxon>
    </lineage>
</organism>
<feature type="compositionally biased region" description="Low complexity" evidence="1">
    <location>
        <begin position="14"/>
        <end position="24"/>
    </location>
</feature>
<accession>A0ABQ7WJW9</accession>
<evidence type="ECO:0000313" key="3">
    <source>
        <dbReference type="Proteomes" id="UP000826656"/>
    </source>
</evidence>
<dbReference type="Proteomes" id="UP000826656">
    <property type="component" value="Unassembled WGS sequence"/>
</dbReference>
<gene>
    <name evidence="2" type="ORF">KY290_000642</name>
</gene>